<proteinExistence type="predicted"/>
<evidence type="ECO:0000313" key="3">
    <source>
        <dbReference type="EMBL" id="GAA3852155.1"/>
    </source>
</evidence>
<dbReference type="EMBL" id="BAABCM010000020">
    <property type="protein sequence ID" value="GAA3852155.1"/>
    <property type="molecule type" value="Genomic_DNA"/>
</dbReference>
<dbReference type="RefSeq" id="WP_237337663.1">
    <property type="nucleotide sequence ID" value="NZ_BAABCM010000020.1"/>
</dbReference>
<feature type="transmembrane region" description="Helical" evidence="2">
    <location>
        <begin position="100"/>
        <end position="119"/>
    </location>
</feature>
<reference evidence="4" key="1">
    <citation type="journal article" date="2019" name="Int. J. Syst. Evol. Microbiol.">
        <title>The Global Catalogue of Microorganisms (GCM) 10K type strain sequencing project: providing services to taxonomists for standard genome sequencing and annotation.</title>
        <authorList>
            <consortium name="The Broad Institute Genomics Platform"/>
            <consortium name="The Broad Institute Genome Sequencing Center for Infectious Disease"/>
            <person name="Wu L."/>
            <person name="Ma J."/>
        </authorList>
    </citation>
    <scope>NUCLEOTIDE SEQUENCE [LARGE SCALE GENOMIC DNA]</scope>
    <source>
        <strain evidence="4">JCM 17017</strain>
    </source>
</reference>
<keyword evidence="2" id="KW-1133">Transmembrane helix</keyword>
<dbReference type="Pfam" id="PF10935">
    <property type="entry name" value="DUF2637"/>
    <property type="match status" value="1"/>
</dbReference>
<keyword evidence="4" id="KW-1185">Reference proteome</keyword>
<dbReference type="Proteomes" id="UP001501624">
    <property type="component" value="Unassembled WGS sequence"/>
</dbReference>
<dbReference type="InterPro" id="IPR021235">
    <property type="entry name" value="DUF2637"/>
</dbReference>
<accession>A0ABP7JR52</accession>
<organism evidence="3 4">
    <name type="scientific">Amycolatopsis tucumanensis</name>
    <dbReference type="NCBI Taxonomy" id="401106"/>
    <lineage>
        <taxon>Bacteria</taxon>
        <taxon>Bacillati</taxon>
        <taxon>Actinomycetota</taxon>
        <taxon>Actinomycetes</taxon>
        <taxon>Pseudonocardiales</taxon>
        <taxon>Pseudonocardiaceae</taxon>
        <taxon>Amycolatopsis</taxon>
    </lineage>
</organism>
<evidence type="ECO:0000313" key="4">
    <source>
        <dbReference type="Proteomes" id="UP001501624"/>
    </source>
</evidence>
<keyword evidence="2" id="KW-0472">Membrane</keyword>
<keyword evidence="2" id="KW-0812">Transmembrane</keyword>
<evidence type="ECO:0000256" key="1">
    <source>
        <dbReference type="SAM" id="MobiDB-lite"/>
    </source>
</evidence>
<feature type="transmembrane region" description="Helical" evidence="2">
    <location>
        <begin position="70"/>
        <end position="88"/>
    </location>
</feature>
<protein>
    <recommendedName>
        <fullName evidence="5">DUF2637 domain-containing protein</fullName>
    </recommendedName>
</protein>
<comment type="caution">
    <text evidence="3">The sequence shown here is derived from an EMBL/GenBank/DDBJ whole genome shotgun (WGS) entry which is preliminary data.</text>
</comment>
<name>A0ABP7JR52_9PSEU</name>
<evidence type="ECO:0008006" key="5">
    <source>
        <dbReference type="Google" id="ProtNLM"/>
    </source>
</evidence>
<gene>
    <name evidence="3" type="ORF">GCM10022380_82560</name>
</gene>
<sequence>MTRAWINWGGLAVVALAAAVLSFASLRHLAIVCGTPTGLAWLLPVCIDAAAVVATRLWLSGETPAEARRFARALALAMIVLSVAGNGADHALAAYGILPPWWAVVAVASVPPAVLGAVAHLSALVTGRPADAVPEVSAAVPAPVDVPVPEPVAEVPPTVAAPEPVPAPEPARTGRDQRPRRPRPVPAGHTDAELMTRLRALADELGGPPSVGRTRTALGVGTGRAQRLLAALNEPVRLVSTGTDGGAR</sequence>
<feature type="region of interest" description="Disordered" evidence="1">
    <location>
        <begin position="155"/>
        <end position="189"/>
    </location>
</feature>
<evidence type="ECO:0000256" key="2">
    <source>
        <dbReference type="SAM" id="Phobius"/>
    </source>
</evidence>
<feature type="transmembrane region" description="Helical" evidence="2">
    <location>
        <begin position="39"/>
        <end position="58"/>
    </location>
</feature>